<evidence type="ECO:0000313" key="1">
    <source>
        <dbReference type="EMBL" id="KAG5589533.1"/>
    </source>
</evidence>
<organism evidence="1 2">
    <name type="scientific">Solanum commersonii</name>
    <name type="common">Commerson's wild potato</name>
    <name type="synonym">Commerson's nightshade</name>
    <dbReference type="NCBI Taxonomy" id="4109"/>
    <lineage>
        <taxon>Eukaryota</taxon>
        <taxon>Viridiplantae</taxon>
        <taxon>Streptophyta</taxon>
        <taxon>Embryophyta</taxon>
        <taxon>Tracheophyta</taxon>
        <taxon>Spermatophyta</taxon>
        <taxon>Magnoliopsida</taxon>
        <taxon>eudicotyledons</taxon>
        <taxon>Gunneridae</taxon>
        <taxon>Pentapetalae</taxon>
        <taxon>asterids</taxon>
        <taxon>lamiids</taxon>
        <taxon>Solanales</taxon>
        <taxon>Solanaceae</taxon>
        <taxon>Solanoideae</taxon>
        <taxon>Solaneae</taxon>
        <taxon>Solanum</taxon>
    </lineage>
</organism>
<dbReference type="PANTHER" id="PTHR33116">
    <property type="entry name" value="REVERSE TRANSCRIPTASE ZINC-BINDING DOMAIN-CONTAINING PROTEIN-RELATED-RELATED"/>
    <property type="match status" value="1"/>
</dbReference>
<sequence>MFKKFQVGIIKLNEAYCRSYIWSGNSTITKRALIAWDTMCLPKSAGGLNLINIQIWNKAAIAKTCWDLAHKADKLWIRWIHNFYIQEQSYHISSTTTTGILDVTIKMIYLQLIGERYRVPWKGMMFANAARPKRLIRSVNLALSKSFGVERSPFRILPLHSKHNTKGKTHNALLLRLVYTKFVHAVWMERNQRTFEDKHKKLIVIEKEIAYVSNVRVPIAIKAKIQQLMF</sequence>
<proteinExistence type="predicted"/>
<dbReference type="PANTHER" id="PTHR33116:SF66">
    <property type="entry name" value="REVERSE TRANSCRIPTASE ZINC-BINDING DOMAIN-CONTAINING PROTEIN"/>
    <property type="match status" value="1"/>
</dbReference>
<dbReference type="EMBL" id="JACXVP010000008">
    <property type="protein sequence ID" value="KAG5589533.1"/>
    <property type="molecule type" value="Genomic_DNA"/>
</dbReference>
<gene>
    <name evidence="1" type="ORF">H5410_040047</name>
</gene>
<dbReference type="AlphaFoldDB" id="A0A9J5XNY6"/>
<dbReference type="OrthoDB" id="1740305at2759"/>
<name>A0A9J5XNY6_SOLCO</name>
<protein>
    <submittedName>
        <fullName evidence="1">Uncharacterized protein</fullName>
    </submittedName>
</protein>
<dbReference type="Proteomes" id="UP000824120">
    <property type="component" value="Chromosome 8"/>
</dbReference>
<evidence type="ECO:0000313" key="2">
    <source>
        <dbReference type="Proteomes" id="UP000824120"/>
    </source>
</evidence>
<accession>A0A9J5XNY6</accession>
<keyword evidence="2" id="KW-1185">Reference proteome</keyword>
<comment type="caution">
    <text evidence="1">The sequence shown here is derived from an EMBL/GenBank/DDBJ whole genome shotgun (WGS) entry which is preliminary data.</text>
</comment>
<reference evidence="1 2" key="1">
    <citation type="submission" date="2020-09" db="EMBL/GenBank/DDBJ databases">
        <title>De no assembly of potato wild relative species, Solanum commersonii.</title>
        <authorList>
            <person name="Cho K."/>
        </authorList>
    </citation>
    <scope>NUCLEOTIDE SEQUENCE [LARGE SCALE GENOMIC DNA]</scope>
    <source>
        <strain evidence="1">LZ3.2</strain>
        <tissue evidence="1">Leaf</tissue>
    </source>
</reference>